<comment type="caution">
    <text evidence="1">The sequence shown here is derived from an EMBL/GenBank/DDBJ whole genome shotgun (WGS) entry which is preliminary data.</text>
</comment>
<evidence type="ECO:0000313" key="1">
    <source>
        <dbReference type="EMBL" id="CAG8474863.1"/>
    </source>
</evidence>
<keyword evidence="2" id="KW-1185">Reference proteome</keyword>
<proteinExistence type="predicted"/>
<dbReference type="Proteomes" id="UP000789901">
    <property type="component" value="Unassembled WGS sequence"/>
</dbReference>
<evidence type="ECO:0000313" key="2">
    <source>
        <dbReference type="Proteomes" id="UP000789901"/>
    </source>
</evidence>
<name>A0ABM8VY00_GIGMA</name>
<gene>
    <name evidence="1" type="ORF">GMARGA_LOCUS954</name>
</gene>
<organism evidence="1 2">
    <name type="scientific">Gigaspora margarita</name>
    <dbReference type="NCBI Taxonomy" id="4874"/>
    <lineage>
        <taxon>Eukaryota</taxon>
        <taxon>Fungi</taxon>
        <taxon>Fungi incertae sedis</taxon>
        <taxon>Mucoromycota</taxon>
        <taxon>Glomeromycotina</taxon>
        <taxon>Glomeromycetes</taxon>
        <taxon>Diversisporales</taxon>
        <taxon>Gigasporaceae</taxon>
        <taxon>Gigaspora</taxon>
    </lineage>
</organism>
<sequence length="62" mass="6950">MYRLQCKNGILDINFNANELTPLGPTKYEELEACENDIIGVRETARMQSISIVTGVNCNCKN</sequence>
<protein>
    <submittedName>
        <fullName evidence="1">41039_t:CDS:1</fullName>
    </submittedName>
</protein>
<accession>A0ABM8VY00</accession>
<reference evidence="1 2" key="1">
    <citation type="submission" date="2021-06" db="EMBL/GenBank/DDBJ databases">
        <authorList>
            <person name="Kallberg Y."/>
            <person name="Tangrot J."/>
            <person name="Rosling A."/>
        </authorList>
    </citation>
    <scope>NUCLEOTIDE SEQUENCE [LARGE SCALE GENOMIC DNA]</scope>
    <source>
        <strain evidence="1 2">120-4 pot B 10/14</strain>
    </source>
</reference>
<dbReference type="EMBL" id="CAJVQB010000209">
    <property type="protein sequence ID" value="CAG8474863.1"/>
    <property type="molecule type" value="Genomic_DNA"/>
</dbReference>